<name>A0A930YK85_9ACTN</name>
<protein>
    <submittedName>
        <fullName evidence="2">Uncharacterized protein</fullName>
    </submittedName>
</protein>
<gene>
    <name evidence="2" type="ORF">ISU07_09610</name>
</gene>
<keyword evidence="1" id="KW-1133">Transmembrane helix</keyword>
<proteinExistence type="predicted"/>
<dbReference type="EMBL" id="JADKPN010000004">
    <property type="protein sequence ID" value="MBF4763380.1"/>
    <property type="molecule type" value="Genomic_DNA"/>
</dbReference>
<keyword evidence="3" id="KW-1185">Reference proteome</keyword>
<keyword evidence="1" id="KW-0812">Transmembrane</keyword>
<dbReference type="Proteomes" id="UP000640489">
    <property type="component" value="Unassembled WGS sequence"/>
</dbReference>
<keyword evidence="1" id="KW-0472">Membrane</keyword>
<sequence>MTDTDWIAIGAIAAAITALFTAAMAVAIVVTAIYAKRTLVATREDSRSRTRPVLVAYLERELLSPGTILLVVKNFGASTATDVRVDFDPPAPPADEVAALADSDMKKWLYQRFAVPVPVWGPGWTTSNVIRSGQDSLEPITVTLSYEGPDGSKYSEPFLLHPDHVLKETSSAPSKTDNPIKLGQQAVAAMQALVRTIRTR</sequence>
<comment type="caution">
    <text evidence="2">The sequence shown here is derived from an EMBL/GenBank/DDBJ whole genome shotgun (WGS) entry which is preliminary data.</text>
</comment>
<feature type="transmembrane region" description="Helical" evidence="1">
    <location>
        <begin position="6"/>
        <end position="34"/>
    </location>
</feature>
<reference evidence="2" key="1">
    <citation type="submission" date="2020-11" db="EMBL/GenBank/DDBJ databases">
        <title>Nocardioides sp. nov., isolated from Soil of Cynanchum wilfordii Hemsley rhizosphere.</title>
        <authorList>
            <person name="Lee J.-S."/>
            <person name="Suh M.K."/>
            <person name="Kim J.-S."/>
        </authorList>
    </citation>
    <scope>NUCLEOTIDE SEQUENCE</scope>
    <source>
        <strain evidence="2">KCTC 19275</strain>
    </source>
</reference>
<dbReference type="AlphaFoldDB" id="A0A930YK85"/>
<evidence type="ECO:0000313" key="2">
    <source>
        <dbReference type="EMBL" id="MBF4763380.1"/>
    </source>
</evidence>
<organism evidence="2 3">
    <name type="scientific">Nocardioides islandensis</name>
    <dbReference type="NCBI Taxonomy" id="433663"/>
    <lineage>
        <taxon>Bacteria</taxon>
        <taxon>Bacillati</taxon>
        <taxon>Actinomycetota</taxon>
        <taxon>Actinomycetes</taxon>
        <taxon>Propionibacteriales</taxon>
        <taxon>Nocardioidaceae</taxon>
        <taxon>Nocardioides</taxon>
    </lineage>
</organism>
<evidence type="ECO:0000256" key="1">
    <source>
        <dbReference type="SAM" id="Phobius"/>
    </source>
</evidence>
<accession>A0A930YK85</accession>
<dbReference type="RefSeq" id="WP_194706563.1">
    <property type="nucleotide sequence ID" value="NZ_JADKPN010000004.1"/>
</dbReference>
<evidence type="ECO:0000313" key="3">
    <source>
        <dbReference type="Proteomes" id="UP000640489"/>
    </source>
</evidence>